<dbReference type="EnsemblPlants" id="OMERI04G00560.1">
    <property type="protein sequence ID" value="OMERI04G00560.1"/>
    <property type="gene ID" value="OMERI04G00560"/>
</dbReference>
<name>A0A0E0DA23_9ORYZ</name>
<evidence type="ECO:0000256" key="1">
    <source>
        <dbReference type="ARBA" id="ARBA00022737"/>
    </source>
</evidence>
<dbReference type="InterPro" id="IPR055414">
    <property type="entry name" value="LRR_R13L4/SHOC2-like"/>
</dbReference>
<reference evidence="4" key="1">
    <citation type="submission" date="2015-04" db="UniProtKB">
        <authorList>
            <consortium name="EnsemblPlants"/>
        </authorList>
    </citation>
    <scope>IDENTIFICATION</scope>
</reference>
<dbReference type="PANTHER" id="PTHR47186">
    <property type="entry name" value="LEUCINE-RICH REPEAT-CONTAINING PROTEIN 57"/>
    <property type="match status" value="1"/>
</dbReference>
<feature type="domain" description="Disease resistance R13L4/SHOC-2-like LRR" evidence="3">
    <location>
        <begin position="87"/>
        <end position="205"/>
    </location>
</feature>
<sequence>MARTPGLRQAKTSSEGSAGEGDKAKALAGGLGLHQVPNLTEKWPNGPLRPGREILAAVAIVAEVSGSTGKTAAQPCLHLGTELLPMMKRIRVLDVSSFQAAQLPATISELTHLRYLALNTGTERLPATANLLFLQSLVLPPGSSLKELPADIKMLTNLRHLHVETKHLATIPEIGRLTALQELNEFVVRKGQGDKSNIEELRDLELDDLPKLAKWQESSIHNHIAFPRLKRLTLSNCPQLVQVPVFSPTATTIMIEHTGFIPYMRLNPAPSKSNKYVLEACTTTILNSGLFANKHLEAVVNFNFRCNKQQPVMAKELQVLSSLQRLTLSHCGLSNEKLSMCLHALPISLSSLEIVDLHNITALPLQDDFSHNTKPSRT</sequence>
<dbReference type="InterPro" id="IPR032675">
    <property type="entry name" value="LRR_dom_sf"/>
</dbReference>
<organism evidence="4">
    <name type="scientific">Oryza meridionalis</name>
    <dbReference type="NCBI Taxonomy" id="40149"/>
    <lineage>
        <taxon>Eukaryota</taxon>
        <taxon>Viridiplantae</taxon>
        <taxon>Streptophyta</taxon>
        <taxon>Embryophyta</taxon>
        <taxon>Tracheophyta</taxon>
        <taxon>Spermatophyta</taxon>
        <taxon>Magnoliopsida</taxon>
        <taxon>Liliopsida</taxon>
        <taxon>Poales</taxon>
        <taxon>Poaceae</taxon>
        <taxon>BOP clade</taxon>
        <taxon>Oryzoideae</taxon>
        <taxon>Oryzeae</taxon>
        <taxon>Oryzinae</taxon>
        <taxon>Oryza</taxon>
    </lineage>
</organism>
<feature type="region of interest" description="Disordered" evidence="2">
    <location>
        <begin position="1"/>
        <end position="24"/>
    </location>
</feature>
<evidence type="ECO:0000313" key="4">
    <source>
        <dbReference type="EnsemblPlants" id="OMERI04G00560.1"/>
    </source>
</evidence>
<reference evidence="4" key="2">
    <citation type="submission" date="2018-05" db="EMBL/GenBank/DDBJ databases">
        <title>OmerRS3 (Oryza meridionalis Reference Sequence Version 3).</title>
        <authorList>
            <person name="Zhang J."/>
            <person name="Kudrna D."/>
            <person name="Lee S."/>
            <person name="Talag J."/>
            <person name="Welchert J."/>
            <person name="Wing R.A."/>
        </authorList>
    </citation>
    <scope>NUCLEOTIDE SEQUENCE [LARGE SCALE GENOMIC DNA]</scope>
    <source>
        <strain evidence="4">cv. OR44</strain>
    </source>
</reference>
<keyword evidence="1" id="KW-0677">Repeat</keyword>
<evidence type="ECO:0000256" key="2">
    <source>
        <dbReference type="SAM" id="MobiDB-lite"/>
    </source>
</evidence>
<dbReference type="STRING" id="40149.A0A0E0DA23"/>
<proteinExistence type="predicted"/>
<protein>
    <recommendedName>
        <fullName evidence="3">Disease resistance R13L4/SHOC-2-like LRR domain-containing protein</fullName>
    </recommendedName>
</protein>
<dbReference type="PANTHER" id="PTHR47186:SF3">
    <property type="entry name" value="OS09G0267800 PROTEIN"/>
    <property type="match status" value="1"/>
</dbReference>
<dbReference type="HOGENOM" id="CLU_732334_0_0_1"/>
<accession>A0A0E0DA23</accession>
<dbReference type="Gene3D" id="3.80.10.10">
    <property type="entry name" value="Ribonuclease Inhibitor"/>
    <property type="match status" value="1"/>
</dbReference>
<evidence type="ECO:0000313" key="5">
    <source>
        <dbReference type="Proteomes" id="UP000008021"/>
    </source>
</evidence>
<dbReference type="AlphaFoldDB" id="A0A0E0DA23"/>
<dbReference type="SUPFAM" id="SSF52058">
    <property type="entry name" value="L domain-like"/>
    <property type="match status" value="1"/>
</dbReference>
<dbReference type="Gramene" id="OMERI04G00560.1">
    <property type="protein sequence ID" value="OMERI04G00560.1"/>
    <property type="gene ID" value="OMERI04G00560"/>
</dbReference>
<keyword evidence="5" id="KW-1185">Reference proteome</keyword>
<dbReference type="Proteomes" id="UP000008021">
    <property type="component" value="Chromosome 4"/>
</dbReference>
<dbReference type="Pfam" id="PF23598">
    <property type="entry name" value="LRR_14"/>
    <property type="match status" value="1"/>
</dbReference>
<evidence type="ECO:0000259" key="3">
    <source>
        <dbReference type="Pfam" id="PF23598"/>
    </source>
</evidence>